<evidence type="ECO:0000313" key="2">
    <source>
        <dbReference type="EMBL" id="RDY01724.1"/>
    </source>
</evidence>
<comment type="caution">
    <text evidence="2">The sequence shown here is derived from an EMBL/GenBank/DDBJ whole genome shotgun (WGS) entry which is preliminary data.</text>
</comment>
<accession>A0A371HG77</accession>
<organism evidence="2 3">
    <name type="scientific">Mucuna pruriens</name>
    <name type="common">Velvet bean</name>
    <name type="synonym">Dolichos pruriens</name>
    <dbReference type="NCBI Taxonomy" id="157652"/>
    <lineage>
        <taxon>Eukaryota</taxon>
        <taxon>Viridiplantae</taxon>
        <taxon>Streptophyta</taxon>
        <taxon>Embryophyta</taxon>
        <taxon>Tracheophyta</taxon>
        <taxon>Spermatophyta</taxon>
        <taxon>Magnoliopsida</taxon>
        <taxon>eudicotyledons</taxon>
        <taxon>Gunneridae</taxon>
        <taxon>Pentapetalae</taxon>
        <taxon>rosids</taxon>
        <taxon>fabids</taxon>
        <taxon>Fabales</taxon>
        <taxon>Fabaceae</taxon>
        <taxon>Papilionoideae</taxon>
        <taxon>50 kb inversion clade</taxon>
        <taxon>NPAAA clade</taxon>
        <taxon>indigoferoid/millettioid clade</taxon>
        <taxon>Phaseoleae</taxon>
        <taxon>Mucuna</taxon>
    </lineage>
</organism>
<protein>
    <submittedName>
        <fullName evidence="2">Uncharacterized protein</fullName>
    </submittedName>
</protein>
<evidence type="ECO:0000256" key="1">
    <source>
        <dbReference type="SAM" id="MobiDB-lite"/>
    </source>
</evidence>
<feature type="region of interest" description="Disordered" evidence="1">
    <location>
        <begin position="25"/>
        <end position="50"/>
    </location>
</feature>
<evidence type="ECO:0000313" key="3">
    <source>
        <dbReference type="Proteomes" id="UP000257109"/>
    </source>
</evidence>
<feature type="non-terminal residue" evidence="2">
    <location>
        <position position="1"/>
    </location>
</feature>
<dbReference type="OrthoDB" id="1436497at2759"/>
<dbReference type="EMBL" id="QJKJ01002702">
    <property type="protein sequence ID" value="RDY01724.1"/>
    <property type="molecule type" value="Genomic_DNA"/>
</dbReference>
<dbReference type="Proteomes" id="UP000257109">
    <property type="component" value="Unassembled WGS sequence"/>
</dbReference>
<name>A0A371HG77_MUCPR</name>
<proteinExistence type="predicted"/>
<sequence>MTPTPNAIFMVGSSNTLQKNVGVSSISAGKRNLKKPNRGRQEEEKKKKAGSLWTHPVKWRKVPTGGGKTGPSPPKLTSLIIQVLTTPTYQNNCVVPWKYNEGEVIHVGQEKVSLAREVTNIIRIGGVTRSGRVYVPEELRKKDLTLEKKGKPVENQKKITMEGEATEFLKLIRHNEYELLD</sequence>
<gene>
    <name evidence="2" type="ORF">CR513_14916</name>
</gene>
<keyword evidence="3" id="KW-1185">Reference proteome</keyword>
<reference evidence="2" key="1">
    <citation type="submission" date="2018-05" db="EMBL/GenBank/DDBJ databases">
        <title>Draft genome of Mucuna pruriens seed.</title>
        <authorList>
            <person name="Nnadi N.E."/>
            <person name="Vos R."/>
            <person name="Hasami M.H."/>
            <person name="Devisetty U.K."/>
            <person name="Aguiy J.C."/>
        </authorList>
    </citation>
    <scope>NUCLEOTIDE SEQUENCE [LARGE SCALE GENOMIC DNA]</scope>
    <source>
        <strain evidence="2">JCA_2017</strain>
    </source>
</reference>
<dbReference type="AlphaFoldDB" id="A0A371HG77"/>